<dbReference type="AlphaFoldDB" id="A0AAE0K8R0"/>
<dbReference type="EMBL" id="JAULSW010000008">
    <property type="protein sequence ID" value="KAK3372203.1"/>
    <property type="molecule type" value="Genomic_DNA"/>
</dbReference>
<reference evidence="1" key="2">
    <citation type="submission" date="2023-06" db="EMBL/GenBank/DDBJ databases">
        <authorList>
            <consortium name="Lawrence Berkeley National Laboratory"/>
            <person name="Haridas S."/>
            <person name="Hensen N."/>
            <person name="Bonometti L."/>
            <person name="Westerberg I."/>
            <person name="Brannstrom I.O."/>
            <person name="Guillou S."/>
            <person name="Cros-Aarteil S."/>
            <person name="Calhoun S."/>
            <person name="Kuo A."/>
            <person name="Mondo S."/>
            <person name="Pangilinan J."/>
            <person name="Riley R."/>
            <person name="LaButti K."/>
            <person name="Andreopoulos B."/>
            <person name="Lipzen A."/>
            <person name="Chen C."/>
            <person name="Yanf M."/>
            <person name="Daum C."/>
            <person name="Ng V."/>
            <person name="Clum A."/>
            <person name="Steindorff A."/>
            <person name="Ohm R."/>
            <person name="Martin F."/>
            <person name="Silar P."/>
            <person name="Natvig D."/>
            <person name="Lalanne C."/>
            <person name="Gautier V."/>
            <person name="Ament-velasquez S.L."/>
            <person name="Kruys A."/>
            <person name="Hutchinson M.I."/>
            <person name="Powell A.J."/>
            <person name="Barry K."/>
            <person name="Miller A.N."/>
            <person name="Grigoriev I.V."/>
            <person name="Debuchy R."/>
            <person name="Gladieux P."/>
            <person name="Thoren M.H."/>
            <person name="Johannesson H."/>
        </authorList>
    </citation>
    <scope>NUCLEOTIDE SEQUENCE</scope>
    <source>
        <strain evidence="1">CBS 232.78</strain>
    </source>
</reference>
<dbReference type="Proteomes" id="UP001285441">
    <property type="component" value="Unassembled WGS sequence"/>
</dbReference>
<evidence type="ECO:0000313" key="1">
    <source>
        <dbReference type="EMBL" id="KAK3372203.1"/>
    </source>
</evidence>
<proteinExistence type="predicted"/>
<comment type="caution">
    <text evidence="1">The sequence shown here is derived from an EMBL/GenBank/DDBJ whole genome shotgun (WGS) entry which is preliminary data.</text>
</comment>
<evidence type="ECO:0000313" key="2">
    <source>
        <dbReference type="Proteomes" id="UP001285441"/>
    </source>
</evidence>
<protein>
    <submittedName>
        <fullName evidence="1">Uncharacterized protein</fullName>
    </submittedName>
</protein>
<sequence length="208" mass="23360">MLPFANPSPGLRTTCLLFNDCVQEEAVPILETSEVICNGLLWSKSPGATPILADALGILKIHNQFMGHEGRRRAFRMADIILKTRLEELQGTPSEKWTETDTIKVARFFVDRGCAQSQLKMMAEAGLDFDKGQEYYSTSWTEATLPARFGHLYSCKIWALATARKKEETADLANRAVNLITQCYGLDHHLTIWTNFRAALVFFVVGET</sequence>
<keyword evidence="2" id="KW-1185">Reference proteome</keyword>
<reference evidence="1" key="1">
    <citation type="journal article" date="2023" name="Mol. Phylogenet. Evol.">
        <title>Genome-scale phylogeny and comparative genomics of the fungal order Sordariales.</title>
        <authorList>
            <person name="Hensen N."/>
            <person name="Bonometti L."/>
            <person name="Westerberg I."/>
            <person name="Brannstrom I.O."/>
            <person name="Guillou S."/>
            <person name="Cros-Aarteil S."/>
            <person name="Calhoun S."/>
            <person name="Haridas S."/>
            <person name="Kuo A."/>
            <person name="Mondo S."/>
            <person name="Pangilinan J."/>
            <person name="Riley R."/>
            <person name="LaButti K."/>
            <person name="Andreopoulos B."/>
            <person name="Lipzen A."/>
            <person name="Chen C."/>
            <person name="Yan M."/>
            <person name="Daum C."/>
            <person name="Ng V."/>
            <person name="Clum A."/>
            <person name="Steindorff A."/>
            <person name="Ohm R.A."/>
            <person name="Martin F."/>
            <person name="Silar P."/>
            <person name="Natvig D.O."/>
            <person name="Lalanne C."/>
            <person name="Gautier V."/>
            <person name="Ament-Velasquez S.L."/>
            <person name="Kruys A."/>
            <person name="Hutchinson M.I."/>
            <person name="Powell A.J."/>
            <person name="Barry K."/>
            <person name="Miller A.N."/>
            <person name="Grigoriev I.V."/>
            <person name="Debuchy R."/>
            <person name="Gladieux P."/>
            <person name="Hiltunen Thoren M."/>
            <person name="Johannesson H."/>
        </authorList>
    </citation>
    <scope>NUCLEOTIDE SEQUENCE</scope>
    <source>
        <strain evidence="1">CBS 232.78</strain>
    </source>
</reference>
<name>A0AAE0K8R0_9PEZI</name>
<accession>A0AAE0K8R0</accession>
<gene>
    <name evidence="1" type="ORF">B0H63DRAFT_484065</name>
</gene>
<organism evidence="1 2">
    <name type="scientific">Podospora didyma</name>
    <dbReference type="NCBI Taxonomy" id="330526"/>
    <lineage>
        <taxon>Eukaryota</taxon>
        <taxon>Fungi</taxon>
        <taxon>Dikarya</taxon>
        <taxon>Ascomycota</taxon>
        <taxon>Pezizomycotina</taxon>
        <taxon>Sordariomycetes</taxon>
        <taxon>Sordariomycetidae</taxon>
        <taxon>Sordariales</taxon>
        <taxon>Podosporaceae</taxon>
        <taxon>Podospora</taxon>
    </lineage>
</organism>